<dbReference type="InterPro" id="IPR036250">
    <property type="entry name" value="AcylCo_DH-like_C"/>
</dbReference>
<dbReference type="InterPro" id="IPR046373">
    <property type="entry name" value="Acyl-CoA_Oxase/DH_mid-dom_sf"/>
</dbReference>
<dbReference type="STRING" id="298654.FraEuI1c_2833"/>
<evidence type="ECO:0000256" key="3">
    <source>
        <dbReference type="ARBA" id="ARBA00022630"/>
    </source>
</evidence>
<feature type="domain" description="Acyl-CoA dehydrogenase/oxidase C-terminal" evidence="7">
    <location>
        <begin position="242"/>
        <end position="392"/>
    </location>
</feature>
<dbReference type="KEGG" id="fri:FraEuI1c_2833"/>
<evidence type="ECO:0000259" key="9">
    <source>
        <dbReference type="Pfam" id="PF02771"/>
    </source>
</evidence>
<dbReference type="Gene3D" id="1.10.540.10">
    <property type="entry name" value="Acyl-CoA dehydrogenase/oxidase, N-terminal domain"/>
    <property type="match status" value="1"/>
</dbReference>
<dbReference type="EMBL" id="CP002299">
    <property type="protein sequence ID" value="ADP80860.1"/>
    <property type="molecule type" value="Genomic_DNA"/>
</dbReference>
<evidence type="ECO:0000256" key="1">
    <source>
        <dbReference type="ARBA" id="ARBA00001974"/>
    </source>
</evidence>
<evidence type="ECO:0000256" key="4">
    <source>
        <dbReference type="ARBA" id="ARBA00022827"/>
    </source>
</evidence>
<comment type="similarity">
    <text evidence="2 6">Belongs to the acyl-CoA dehydrogenase family.</text>
</comment>
<dbReference type="Gene3D" id="2.40.110.10">
    <property type="entry name" value="Butyryl-CoA Dehydrogenase, subunit A, domain 2"/>
    <property type="match status" value="1"/>
</dbReference>
<dbReference type="Proteomes" id="UP000002484">
    <property type="component" value="Chromosome"/>
</dbReference>
<dbReference type="SUPFAM" id="SSF47203">
    <property type="entry name" value="Acyl-CoA dehydrogenase C-terminal domain-like"/>
    <property type="match status" value="1"/>
</dbReference>
<dbReference type="AlphaFoldDB" id="E3J7V6"/>
<dbReference type="InterPro" id="IPR037069">
    <property type="entry name" value="AcylCoA_DH/ox_N_sf"/>
</dbReference>
<dbReference type="InterPro" id="IPR013786">
    <property type="entry name" value="AcylCoA_DH/ox_N"/>
</dbReference>
<dbReference type="GO" id="GO:0005886">
    <property type="term" value="C:plasma membrane"/>
    <property type="evidence" value="ECO:0007669"/>
    <property type="project" value="TreeGrafter"/>
</dbReference>
<dbReference type="InterPro" id="IPR006091">
    <property type="entry name" value="Acyl-CoA_Oxase/DH_mid-dom"/>
</dbReference>
<accession>E3J7V6</accession>
<evidence type="ECO:0000256" key="2">
    <source>
        <dbReference type="ARBA" id="ARBA00009347"/>
    </source>
</evidence>
<dbReference type="GO" id="GO:0050660">
    <property type="term" value="F:flavin adenine dinucleotide binding"/>
    <property type="evidence" value="ECO:0007669"/>
    <property type="project" value="InterPro"/>
</dbReference>
<evidence type="ECO:0000259" key="8">
    <source>
        <dbReference type="Pfam" id="PF02770"/>
    </source>
</evidence>
<feature type="domain" description="Acyl-CoA dehydrogenase/oxidase N-terminal" evidence="9">
    <location>
        <begin position="56"/>
        <end position="131"/>
    </location>
</feature>
<feature type="domain" description="Acyl-CoA oxidase/dehydrogenase middle" evidence="8">
    <location>
        <begin position="138"/>
        <end position="228"/>
    </location>
</feature>
<dbReference type="FunFam" id="2.40.110.10:FF:000011">
    <property type="entry name" value="Acyl-CoA dehydrogenase FadE34"/>
    <property type="match status" value="1"/>
</dbReference>
<dbReference type="Pfam" id="PF00441">
    <property type="entry name" value="Acyl-CoA_dh_1"/>
    <property type="match status" value="1"/>
</dbReference>
<dbReference type="InParanoid" id="E3J7V6"/>
<proteinExistence type="inferred from homology"/>
<dbReference type="HOGENOM" id="CLU_018204_9_2_11"/>
<keyword evidence="5 6" id="KW-0560">Oxidoreductase</keyword>
<name>E3J7V6_PSEI1</name>
<dbReference type="InterPro" id="IPR009100">
    <property type="entry name" value="AcylCoA_DH/oxidase_NM_dom_sf"/>
</dbReference>
<dbReference type="Pfam" id="PF02771">
    <property type="entry name" value="Acyl-CoA_dh_N"/>
    <property type="match status" value="1"/>
</dbReference>
<dbReference type="PANTHER" id="PTHR43292">
    <property type="entry name" value="ACYL-COA DEHYDROGENASE"/>
    <property type="match status" value="1"/>
</dbReference>
<evidence type="ECO:0000256" key="5">
    <source>
        <dbReference type="ARBA" id="ARBA00023002"/>
    </source>
</evidence>
<evidence type="ECO:0000313" key="11">
    <source>
        <dbReference type="Proteomes" id="UP000002484"/>
    </source>
</evidence>
<evidence type="ECO:0000259" key="7">
    <source>
        <dbReference type="Pfam" id="PF00441"/>
    </source>
</evidence>
<keyword evidence="3 6" id="KW-0285">Flavoprotein</keyword>
<sequence>MSTASTTDRTEPAQLHDYRVRAREWLAANLNRVEGADPDLVGDPSPERVAEAKRIQALLHAAGYAGFTFPVEHGGQGLTLDHERVFLQEAAGYDVPTRFFGVSINILGATLAAYGTHAQKERHLRRILSGEEIWLQLLSEPGGGSDLAGLLTRADRRDDTFLVNGQKTWSTGAHFADFALCPVRTNWDVPKHRGISLLIVDLRAPGLEIRPIRQINGEEHFCEEFFTDVEVPAANLVGEQDQGWRVIRGLLEIEHAWVGRGGAKRVDFRADVSDLVALVRSRGLAGDDGARRTVTGLHVMLQVQKLVAARVSHGIETGRLDHGYGSLLKMGNDALSQRGAEAALAIGGAAAVTWEPGDAGAGGWVEGYLTSRSAPIAGGSAEILRNNVSEKVLGLPREPSLDRNIPFNQVPHN</sequence>
<dbReference type="GO" id="GO:0016627">
    <property type="term" value="F:oxidoreductase activity, acting on the CH-CH group of donors"/>
    <property type="evidence" value="ECO:0007669"/>
    <property type="project" value="InterPro"/>
</dbReference>
<keyword evidence="11" id="KW-1185">Reference proteome</keyword>
<dbReference type="OrthoDB" id="3964153at2"/>
<comment type="cofactor">
    <cofactor evidence="1 6">
        <name>FAD</name>
        <dbReference type="ChEBI" id="CHEBI:57692"/>
    </cofactor>
</comment>
<organism evidence="10 11">
    <name type="scientific">Pseudofrankia inefficax (strain DSM 45817 / CECT 9037 / DDB 130130 / EuI1c)</name>
    <name type="common">Frankia inefficax</name>
    <dbReference type="NCBI Taxonomy" id="298654"/>
    <lineage>
        <taxon>Bacteria</taxon>
        <taxon>Bacillati</taxon>
        <taxon>Actinomycetota</taxon>
        <taxon>Actinomycetes</taxon>
        <taxon>Frankiales</taxon>
        <taxon>Frankiaceae</taxon>
        <taxon>Pseudofrankia</taxon>
    </lineage>
</organism>
<reference evidence="10 11" key="1">
    <citation type="submission" date="2010-10" db="EMBL/GenBank/DDBJ databases">
        <title>Complete sequence of Frankia sp. EuI1c.</title>
        <authorList>
            <consortium name="US DOE Joint Genome Institute"/>
            <person name="Lucas S."/>
            <person name="Copeland A."/>
            <person name="Lapidus A."/>
            <person name="Cheng J.-F."/>
            <person name="Bruce D."/>
            <person name="Goodwin L."/>
            <person name="Pitluck S."/>
            <person name="Chertkov O."/>
            <person name="Detter J.C."/>
            <person name="Han C."/>
            <person name="Tapia R."/>
            <person name="Land M."/>
            <person name="Hauser L."/>
            <person name="Jeffries C."/>
            <person name="Kyrpides N."/>
            <person name="Ivanova N."/>
            <person name="Mikhailova N."/>
            <person name="Beauchemin N."/>
            <person name="Sen A."/>
            <person name="Sur S.A."/>
            <person name="Gtari M."/>
            <person name="Wall L."/>
            <person name="Tisa L."/>
            <person name="Woyke T."/>
        </authorList>
    </citation>
    <scope>NUCLEOTIDE SEQUENCE [LARGE SCALE GENOMIC DNA]</scope>
    <source>
        <strain evidence="11">DSM 45817 / CECT 9037 / EuI1c</strain>
    </source>
</reference>
<evidence type="ECO:0000313" key="10">
    <source>
        <dbReference type="EMBL" id="ADP80860.1"/>
    </source>
</evidence>
<dbReference type="RefSeq" id="WP_013423978.1">
    <property type="nucleotide sequence ID" value="NC_014666.1"/>
</dbReference>
<dbReference type="eggNOG" id="COG1960">
    <property type="taxonomic scope" value="Bacteria"/>
</dbReference>
<dbReference type="InterPro" id="IPR052161">
    <property type="entry name" value="Mycobact_Acyl-CoA_DH"/>
</dbReference>
<keyword evidence="4 6" id="KW-0274">FAD</keyword>
<dbReference type="SUPFAM" id="SSF56645">
    <property type="entry name" value="Acyl-CoA dehydrogenase NM domain-like"/>
    <property type="match status" value="1"/>
</dbReference>
<evidence type="ECO:0000256" key="6">
    <source>
        <dbReference type="RuleBase" id="RU362125"/>
    </source>
</evidence>
<gene>
    <name evidence="10" type="ordered locus">FraEuI1c_2833</name>
</gene>
<dbReference type="Gene3D" id="1.20.140.10">
    <property type="entry name" value="Butyryl-CoA Dehydrogenase, subunit A, domain 3"/>
    <property type="match status" value="1"/>
</dbReference>
<dbReference type="Pfam" id="PF02770">
    <property type="entry name" value="Acyl-CoA_dh_M"/>
    <property type="match status" value="1"/>
</dbReference>
<dbReference type="PANTHER" id="PTHR43292:SF4">
    <property type="entry name" value="ACYL-COA DEHYDROGENASE FADE34"/>
    <property type="match status" value="1"/>
</dbReference>
<dbReference type="InterPro" id="IPR009075">
    <property type="entry name" value="AcylCo_DH/oxidase_C"/>
</dbReference>
<protein>
    <submittedName>
        <fullName evidence="10">Acyl-CoA dehydrogenase domain-containing protein</fullName>
    </submittedName>
</protein>